<proteinExistence type="predicted"/>
<dbReference type="VEuPathDB" id="FungiDB:BD410DRAFT_445143"/>
<dbReference type="Proteomes" id="UP000294933">
    <property type="component" value="Unassembled WGS sequence"/>
</dbReference>
<evidence type="ECO:0000313" key="3">
    <source>
        <dbReference type="Proteomes" id="UP000294933"/>
    </source>
</evidence>
<evidence type="ECO:0000256" key="1">
    <source>
        <dbReference type="SAM" id="MobiDB-lite"/>
    </source>
</evidence>
<accession>A0A4Y7PW72</accession>
<evidence type="ECO:0000313" key="2">
    <source>
        <dbReference type="EMBL" id="TDL19311.1"/>
    </source>
</evidence>
<keyword evidence="3" id="KW-1185">Reference proteome</keyword>
<feature type="region of interest" description="Disordered" evidence="1">
    <location>
        <begin position="143"/>
        <end position="169"/>
    </location>
</feature>
<reference evidence="2 3" key="1">
    <citation type="submission" date="2018-06" db="EMBL/GenBank/DDBJ databases">
        <title>A transcriptomic atlas of mushroom development highlights an independent origin of complex multicellularity.</title>
        <authorList>
            <consortium name="DOE Joint Genome Institute"/>
            <person name="Krizsan K."/>
            <person name="Almasi E."/>
            <person name="Merenyi Z."/>
            <person name="Sahu N."/>
            <person name="Viragh M."/>
            <person name="Koszo T."/>
            <person name="Mondo S."/>
            <person name="Kiss B."/>
            <person name="Balint B."/>
            <person name="Kues U."/>
            <person name="Barry K."/>
            <person name="Hegedus J.C."/>
            <person name="Henrissat B."/>
            <person name="Johnson J."/>
            <person name="Lipzen A."/>
            <person name="Ohm R."/>
            <person name="Nagy I."/>
            <person name="Pangilinan J."/>
            <person name="Yan J."/>
            <person name="Xiong Y."/>
            <person name="Grigoriev I.V."/>
            <person name="Hibbett D.S."/>
            <person name="Nagy L.G."/>
        </authorList>
    </citation>
    <scope>NUCLEOTIDE SEQUENCE [LARGE SCALE GENOMIC DNA]</scope>
    <source>
        <strain evidence="2 3">SZMC22713</strain>
    </source>
</reference>
<name>A0A4Y7PW72_9AGAM</name>
<dbReference type="AlphaFoldDB" id="A0A4Y7PW72"/>
<sequence>MPHQNCLILTLKRPVKRVLTNGTSSDREFKLTQPVLIKTPPFCCTRRFMERTYFLLSSSVKTQNEHQPNHPTTRSIVTSLHLTVVRQLNLILTFKVAGYGEGDNRKLEFDLNESARKLRSTICQTLTRVDFSSSSLLKTMPCPQPSISAPRLQPPSPSGRITPRRCNAI</sequence>
<gene>
    <name evidence="2" type="ORF">BD410DRAFT_445143</name>
</gene>
<organism evidence="2 3">
    <name type="scientific">Rickenella mellea</name>
    <dbReference type="NCBI Taxonomy" id="50990"/>
    <lineage>
        <taxon>Eukaryota</taxon>
        <taxon>Fungi</taxon>
        <taxon>Dikarya</taxon>
        <taxon>Basidiomycota</taxon>
        <taxon>Agaricomycotina</taxon>
        <taxon>Agaricomycetes</taxon>
        <taxon>Hymenochaetales</taxon>
        <taxon>Rickenellaceae</taxon>
        <taxon>Rickenella</taxon>
    </lineage>
</organism>
<dbReference type="EMBL" id="ML170198">
    <property type="protein sequence ID" value="TDL19311.1"/>
    <property type="molecule type" value="Genomic_DNA"/>
</dbReference>
<protein>
    <submittedName>
        <fullName evidence="2">Uncharacterized protein</fullName>
    </submittedName>
</protein>